<protein>
    <recommendedName>
        <fullName evidence="4">HTH cro/C1-type domain-containing protein</fullName>
    </recommendedName>
</protein>
<dbReference type="AlphaFoldDB" id="A0A5E7UL26"/>
<dbReference type="Gene3D" id="1.10.260.40">
    <property type="entry name" value="lambda repressor-like DNA-binding domains"/>
    <property type="match status" value="1"/>
</dbReference>
<dbReference type="CDD" id="cd00093">
    <property type="entry name" value="HTH_XRE"/>
    <property type="match status" value="1"/>
</dbReference>
<dbReference type="EMBL" id="CABVJB010000008">
    <property type="protein sequence ID" value="VVQ11813.1"/>
    <property type="molecule type" value="Genomic_DNA"/>
</dbReference>
<name>A0A5E7UL26_PSEFL</name>
<proteinExistence type="predicted"/>
<dbReference type="InterPro" id="IPR015927">
    <property type="entry name" value="Peptidase_S24_S26A/B/C"/>
</dbReference>
<dbReference type="Pfam" id="PF00717">
    <property type="entry name" value="Peptidase_S24"/>
    <property type="match status" value="1"/>
</dbReference>
<keyword evidence="3" id="KW-0804">Transcription</keyword>
<dbReference type="Gene3D" id="2.10.109.10">
    <property type="entry name" value="Umud Fragment, subunit A"/>
    <property type="match status" value="1"/>
</dbReference>
<feature type="domain" description="HTH cro/C1-type" evidence="4">
    <location>
        <begin position="45"/>
        <end position="91"/>
    </location>
</feature>
<keyword evidence="1" id="KW-0805">Transcription regulation</keyword>
<evidence type="ECO:0000313" key="5">
    <source>
        <dbReference type="EMBL" id="VVQ11813.1"/>
    </source>
</evidence>
<keyword evidence="2" id="KW-0238">DNA-binding</keyword>
<dbReference type="SUPFAM" id="SSF51306">
    <property type="entry name" value="LexA/Signal peptidase"/>
    <property type="match status" value="1"/>
</dbReference>
<dbReference type="InterPro" id="IPR001387">
    <property type="entry name" value="Cro/C1-type_HTH"/>
</dbReference>
<sequence>MYLHREYSSEMKNDRRPLLEWEKAECAALKAELASYNARAPKGEKLTQEEIALSVGMSQGTLSSHLNGNRALNKEMAAEIAKMLGISVEKFSPRIAKEISDLAIAANAVPPLESLKSNVEPGPPITSAPRRIDIVGTAQLGHEGYWMSLDQAAGWVETYSRDEDAYALRLKGDSMAPAIRSGWIAVCEPNHRLVPGEYVMITTTDGQSMVKELLFETDEEVSLMSINTAYGERLTIARSDIENIHYVGAILAPSKVLGRI</sequence>
<gene>
    <name evidence="5" type="ORF">PS922_04892</name>
</gene>
<dbReference type="RefSeq" id="WP_154863624.1">
    <property type="nucleotide sequence ID" value="NZ_CABVJB010000008.1"/>
</dbReference>
<dbReference type="GO" id="GO:0003677">
    <property type="term" value="F:DNA binding"/>
    <property type="evidence" value="ECO:0007669"/>
    <property type="project" value="UniProtKB-KW"/>
</dbReference>
<accession>A0A5E7UL26</accession>
<evidence type="ECO:0000313" key="6">
    <source>
        <dbReference type="Proteomes" id="UP000325565"/>
    </source>
</evidence>
<dbReference type="InterPro" id="IPR039418">
    <property type="entry name" value="LexA-like"/>
</dbReference>
<dbReference type="CDD" id="cd06529">
    <property type="entry name" value="S24_LexA-like"/>
    <property type="match status" value="1"/>
</dbReference>
<organism evidence="5 6">
    <name type="scientific">Pseudomonas fluorescens</name>
    <dbReference type="NCBI Taxonomy" id="294"/>
    <lineage>
        <taxon>Bacteria</taxon>
        <taxon>Pseudomonadati</taxon>
        <taxon>Pseudomonadota</taxon>
        <taxon>Gammaproteobacteria</taxon>
        <taxon>Pseudomonadales</taxon>
        <taxon>Pseudomonadaceae</taxon>
        <taxon>Pseudomonas</taxon>
    </lineage>
</organism>
<dbReference type="SMART" id="SM00530">
    <property type="entry name" value="HTH_XRE"/>
    <property type="match status" value="1"/>
</dbReference>
<dbReference type="PANTHER" id="PTHR40661">
    <property type="match status" value="1"/>
</dbReference>
<reference evidence="5 6" key="1">
    <citation type="submission" date="2019-09" db="EMBL/GenBank/DDBJ databases">
        <authorList>
            <person name="Chandra G."/>
            <person name="Truman W A."/>
        </authorList>
    </citation>
    <scope>NUCLEOTIDE SEQUENCE [LARGE SCALE GENOMIC DNA]</scope>
    <source>
        <strain evidence="5">PS922</strain>
    </source>
</reference>
<dbReference type="PANTHER" id="PTHR40661:SF3">
    <property type="entry name" value="FELS-1 PROPHAGE TRANSCRIPTIONAL REGULATOR"/>
    <property type="match status" value="1"/>
</dbReference>
<dbReference type="Proteomes" id="UP000325565">
    <property type="component" value="Unassembled WGS sequence"/>
</dbReference>
<evidence type="ECO:0000256" key="2">
    <source>
        <dbReference type="ARBA" id="ARBA00023125"/>
    </source>
</evidence>
<dbReference type="Pfam" id="PF01381">
    <property type="entry name" value="HTH_3"/>
    <property type="match status" value="1"/>
</dbReference>
<dbReference type="InterPro" id="IPR010982">
    <property type="entry name" value="Lambda_DNA-bd_dom_sf"/>
</dbReference>
<dbReference type="InterPro" id="IPR036286">
    <property type="entry name" value="LexA/Signal_pep-like_sf"/>
</dbReference>
<evidence type="ECO:0000256" key="3">
    <source>
        <dbReference type="ARBA" id="ARBA00023163"/>
    </source>
</evidence>
<dbReference type="PROSITE" id="PS50943">
    <property type="entry name" value="HTH_CROC1"/>
    <property type="match status" value="1"/>
</dbReference>
<dbReference type="SUPFAM" id="SSF47413">
    <property type="entry name" value="lambda repressor-like DNA-binding domains"/>
    <property type="match status" value="1"/>
</dbReference>
<evidence type="ECO:0000259" key="4">
    <source>
        <dbReference type="PROSITE" id="PS50943"/>
    </source>
</evidence>
<evidence type="ECO:0000256" key="1">
    <source>
        <dbReference type="ARBA" id="ARBA00023015"/>
    </source>
</evidence>